<dbReference type="EMBL" id="VIWZ01000001">
    <property type="protein sequence ID" value="TWG19167.1"/>
    <property type="molecule type" value="Genomic_DNA"/>
</dbReference>
<dbReference type="InterPro" id="IPR011042">
    <property type="entry name" value="6-blade_b-propeller_TolB-like"/>
</dbReference>
<dbReference type="SUPFAM" id="SSF82171">
    <property type="entry name" value="DPP6 N-terminal domain-like"/>
    <property type="match status" value="1"/>
</dbReference>
<dbReference type="AlphaFoldDB" id="A0A561W5M1"/>
<gene>
    <name evidence="1" type="ORF">FHU34_114548</name>
</gene>
<dbReference type="Proteomes" id="UP000317685">
    <property type="component" value="Unassembled WGS sequence"/>
</dbReference>
<name>A0A561W5M1_9ACTN</name>
<dbReference type="RefSeq" id="WP_145783751.1">
    <property type="nucleotide sequence ID" value="NZ_VIWZ01000001.1"/>
</dbReference>
<dbReference type="GeneID" id="300130025"/>
<dbReference type="Gene3D" id="2.120.10.30">
    <property type="entry name" value="TolB, C-terminal domain"/>
    <property type="match status" value="1"/>
</dbReference>
<proteinExistence type="predicted"/>
<dbReference type="Pfam" id="PF07676">
    <property type="entry name" value="PD40"/>
    <property type="match status" value="1"/>
</dbReference>
<evidence type="ECO:0000313" key="2">
    <source>
        <dbReference type="Proteomes" id="UP000317685"/>
    </source>
</evidence>
<dbReference type="OrthoDB" id="9808778at2"/>
<reference evidence="1 2" key="1">
    <citation type="submission" date="2019-06" db="EMBL/GenBank/DDBJ databases">
        <title>Sequencing the genomes of 1000 actinobacteria strains.</title>
        <authorList>
            <person name="Klenk H.-P."/>
        </authorList>
    </citation>
    <scope>NUCLEOTIDE SEQUENCE [LARGE SCALE GENOMIC DNA]</scope>
    <source>
        <strain evidence="1 2">DSM 45885</strain>
    </source>
</reference>
<organism evidence="1 2">
    <name type="scientific">Micromonospora taraxaci</name>
    <dbReference type="NCBI Taxonomy" id="1316803"/>
    <lineage>
        <taxon>Bacteria</taxon>
        <taxon>Bacillati</taxon>
        <taxon>Actinomycetota</taxon>
        <taxon>Actinomycetes</taxon>
        <taxon>Micromonosporales</taxon>
        <taxon>Micromonosporaceae</taxon>
        <taxon>Micromonospora</taxon>
    </lineage>
</organism>
<keyword evidence="2" id="KW-1185">Reference proteome</keyword>
<comment type="caution">
    <text evidence="1">The sequence shown here is derived from an EMBL/GenBank/DDBJ whole genome shotgun (WGS) entry which is preliminary data.</text>
</comment>
<evidence type="ECO:0000313" key="1">
    <source>
        <dbReference type="EMBL" id="TWG19167.1"/>
    </source>
</evidence>
<sequence length="345" mass="36695">MSGRMGGLGPRARLTALAVVLLVAFLGAGGYVWQARRDLTAARTSATGAPTRDDLAMVRDVPHLVFRNTALGADYGRVAMVPLSAPAGPRAVTDAACERVYATRDEAICLSAERGLLTTYRARLLDAGWSARRDLPLVGTPSRARLSPDGSLVATTTFVFGDSYANPGQFSTRTVISRTAGEVIGDVEQFPLVVEGAVVTAVDKNLWGVTFADDDRFYATAASGGKTWLVEGSLAARRVTALREDAECPSLSPDGTRIAFKKHGDLPPGRWRLAVYDLATGTETLLAETRSVDDQVEWLDDTRIIYALPRGGTGTATSDIWSSPADGRGGPELLVSDAWSPAVVR</sequence>
<accession>A0A561W5M1</accession>
<protein>
    <submittedName>
        <fullName evidence="1">WD40 repeat protein</fullName>
    </submittedName>
</protein>
<dbReference type="InterPro" id="IPR011659">
    <property type="entry name" value="WD40"/>
</dbReference>